<dbReference type="EMBL" id="BMYK01000002">
    <property type="protein sequence ID" value="GHC71886.1"/>
    <property type="molecule type" value="Genomic_DNA"/>
</dbReference>
<comment type="caution">
    <text evidence="1">The sequence shown here is derived from an EMBL/GenBank/DDBJ whole genome shotgun (WGS) entry which is preliminary data.</text>
</comment>
<dbReference type="InterPro" id="IPR013406">
    <property type="entry name" value="CHP02574_addiction_mod"/>
</dbReference>
<proteinExistence type="predicted"/>
<evidence type="ECO:0008006" key="3">
    <source>
        <dbReference type="Google" id="ProtNLM"/>
    </source>
</evidence>
<dbReference type="RefSeq" id="WP_189685673.1">
    <property type="nucleotide sequence ID" value="NZ_BMYK01000002.1"/>
</dbReference>
<protein>
    <recommendedName>
        <fullName evidence="3">Addiction module protein</fullName>
    </recommendedName>
</protein>
<dbReference type="Pfam" id="PF09720">
    <property type="entry name" value="Unstab_antitox"/>
    <property type="match status" value="1"/>
</dbReference>
<organism evidence="1 2">
    <name type="scientific">Pseudorhodoferax aquiterrae</name>
    <dbReference type="NCBI Taxonomy" id="747304"/>
    <lineage>
        <taxon>Bacteria</taxon>
        <taxon>Pseudomonadati</taxon>
        <taxon>Pseudomonadota</taxon>
        <taxon>Betaproteobacteria</taxon>
        <taxon>Burkholderiales</taxon>
        <taxon>Comamonadaceae</taxon>
    </lineage>
</organism>
<dbReference type="Proteomes" id="UP000626210">
    <property type="component" value="Unassembled WGS sequence"/>
</dbReference>
<keyword evidence="2" id="KW-1185">Reference proteome</keyword>
<accession>A0ABQ3FW09</accession>
<evidence type="ECO:0000313" key="2">
    <source>
        <dbReference type="Proteomes" id="UP000626210"/>
    </source>
</evidence>
<evidence type="ECO:0000313" key="1">
    <source>
        <dbReference type="EMBL" id="GHC71886.1"/>
    </source>
</evidence>
<sequence>MSISLEALETELLRLPTAERARLLDRVVASLDADAERDRAWDAIAASRDAEISDSTAAEVDGRAFTAQLREELK</sequence>
<gene>
    <name evidence="1" type="ORF">GCM10007320_07350</name>
</gene>
<reference evidence="2" key="1">
    <citation type="journal article" date="2019" name="Int. J. Syst. Evol. Microbiol.">
        <title>The Global Catalogue of Microorganisms (GCM) 10K type strain sequencing project: providing services to taxonomists for standard genome sequencing and annotation.</title>
        <authorList>
            <consortium name="The Broad Institute Genomics Platform"/>
            <consortium name="The Broad Institute Genome Sequencing Center for Infectious Disease"/>
            <person name="Wu L."/>
            <person name="Ma J."/>
        </authorList>
    </citation>
    <scope>NUCLEOTIDE SEQUENCE [LARGE SCALE GENOMIC DNA]</scope>
    <source>
        <strain evidence="2">KCTC 23314</strain>
    </source>
</reference>
<name>A0ABQ3FW09_9BURK</name>